<reference evidence="1" key="1">
    <citation type="submission" date="2020-10" db="EMBL/GenBank/DDBJ databases">
        <authorList>
            <person name="Gilroy R."/>
        </authorList>
    </citation>
    <scope>NUCLEOTIDE SEQUENCE</scope>
    <source>
        <strain evidence="1">ChiGjej1B1-1684</strain>
    </source>
</reference>
<proteinExistence type="predicted"/>
<sequence length="106" mass="11202">MSSLPLAAVSAEEAGPKTNAVQTYADDGSISFAPEGYTILDDGKFIDFPKSNLLAWADTSQPGDSTSPSMMIDGNVNTKWEAEWSGSGNTVVTIELTSPAYVYGFV</sequence>
<evidence type="ECO:0000313" key="1">
    <source>
        <dbReference type="EMBL" id="HIU49576.1"/>
    </source>
</evidence>
<evidence type="ECO:0000313" key="2">
    <source>
        <dbReference type="Proteomes" id="UP000824118"/>
    </source>
</evidence>
<reference evidence="1" key="2">
    <citation type="journal article" date="2021" name="PeerJ">
        <title>Extensive microbial diversity within the chicken gut microbiome revealed by metagenomics and culture.</title>
        <authorList>
            <person name="Gilroy R."/>
            <person name="Ravi A."/>
            <person name="Getino M."/>
            <person name="Pursley I."/>
            <person name="Horton D.L."/>
            <person name="Alikhan N.F."/>
            <person name="Baker D."/>
            <person name="Gharbi K."/>
            <person name="Hall N."/>
            <person name="Watson M."/>
            <person name="Adriaenssens E.M."/>
            <person name="Foster-Nyarko E."/>
            <person name="Jarju S."/>
            <person name="Secka A."/>
            <person name="Antonio M."/>
            <person name="Oren A."/>
            <person name="Chaudhuri R.R."/>
            <person name="La Ragione R."/>
            <person name="Hildebrand F."/>
            <person name="Pallen M.J."/>
        </authorList>
    </citation>
    <scope>NUCLEOTIDE SEQUENCE</scope>
    <source>
        <strain evidence="1">ChiGjej1B1-1684</strain>
    </source>
</reference>
<protein>
    <submittedName>
        <fullName evidence="1">Uncharacterized protein</fullName>
    </submittedName>
</protein>
<dbReference type="Proteomes" id="UP000824118">
    <property type="component" value="Unassembled WGS sequence"/>
</dbReference>
<organism evidence="1 2">
    <name type="scientific">Candidatus Limousia pullorum</name>
    <dbReference type="NCBI Taxonomy" id="2840860"/>
    <lineage>
        <taxon>Bacteria</taxon>
        <taxon>Bacillati</taxon>
        <taxon>Bacillota</taxon>
        <taxon>Clostridia</taxon>
        <taxon>Eubacteriales</taxon>
        <taxon>Oscillospiraceae</taxon>
        <taxon>Oscillospiraceae incertae sedis</taxon>
        <taxon>Candidatus Limousia</taxon>
    </lineage>
</organism>
<gene>
    <name evidence="1" type="ORF">IAD22_00985</name>
</gene>
<comment type="caution">
    <text evidence="1">The sequence shown here is derived from an EMBL/GenBank/DDBJ whole genome shotgun (WGS) entry which is preliminary data.</text>
</comment>
<dbReference type="SUPFAM" id="SSF49785">
    <property type="entry name" value="Galactose-binding domain-like"/>
    <property type="match status" value="1"/>
</dbReference>
<dbReference type="Gene3D" id="2.60.120.260">
    <property type="entry name" value="Galactose-binding domain-like"/>
    <property type="match status" value="1"/>
</dbReference>
<dbReference type="AlphaFoldDB" id="A0A9D1LX08"/>
<accession>A0A9D1LX08</accession>
<dbReference type="InterPro" id="IPR008979">
    <property type="entry name" value="Galactose-bd-like_sf"/>
</dbReference>
<name>A0A9D1LX08_9FIRM</name>
<dbReference type="EMBL" id="DVNG01000013">
    <property type="protein sequence ID" value="HIU49576.1"/>
    <property type="molecule type" value="Genomic_DNA"/>
</dbReference>